<reference evidence="7" key="1">
    <citation type="submission" date="2016-10" db="EMBL/GenBank/DDBJ databases">
        <authorList>
            <person name="Varghese N."/>
            <person name="Submissions S."/>
        </authorList>
    </citation>
    <scope>NUCLEOTIDE SEQUENCE [LARGE SCALE GENOMIC DNA]</scope>
    <source>
        <strain evidence="7">DSM 7165</strain>
    </source>
</reference>
<feature type="binding site" evidence="3 4">
    <location>
        <position position="137"/>
    </location>
    <ligand>
        <name>S-adenosyl-L-methionine</name>
        <dbReference type="ChEBI" id="CHEBI:59789"/>
    </ligand>
</feature>
<dbReference type="RefSeq" id="WP_093311046.1">
    <property type="nucleotide sequence ID" value="NZ_FNYH01000010.1"/>
</dbReference>
<feature type="binding site" evidence="3 4">
    <location>
        <begin position="122"/>
        <end position="123"/>
    </location>
    <ligand>
        <name>S-adenosyl-L-methionine</name>
        <dbReference type="ChEBI" id="CHEBI:59789"/>
    </ligand>
</feature>
<proteinExistence type="inferred from homology"/>
<dbReference type="HAMAP" id="MF_01589">
    <property type="entry name" value="Cx_SAM_synthase"/>
    <property type="match status" value="1"/>
</dbReference>
<name>A0A1H6TF11_9GAMM</name>
<feature type="binding site" evidence="3 4">
    <location>
        <begin position="69"/>
        <end position="71"/>
    </location>
    <ligand>
        <name>S-adenosyl-L-methionine</name>
        <dbReference type="ChEBI" id="CHEBI:59789"/>
    </ligand>
</feature>
<protein>
    <recommendedName>
        <fullName evidence="3">Carboxy-S-adenosyl-L-methionine synthase</fullName>
        <shortName evidence="3">Cx-SAM synthase</shortName>
        <ecNumber evidence="3">2.1.3.-</ecNumber>
    </recommendedName>
</protein>
<dbReference type="OrthoDB" id="9779941at2"/>
<comment type="subunit">
    <text evidence="3">Homodimer.</text>
</comment>
<dbReference type="GO" id="GO:1904047">
    <property type="term" value="F:S-adenosyl-L-methionine binding"/>
    <property type="evidence" value="ECO:0007669"/>
    <property type="project" value="UniProtKB-UniRule"/>
</dbReference>
<comment type="catalytic activity">
    <reaction evidence="3">
        <text>prephenate + S-adenosyl-L-methionine = carboxy-S-adenosyl-L-methionine + 3-phenylpyruvate + H2O</text>
        <dbReference type="Rhea" id="RHEA:51692"/>
        <dbReference type="ChEBI" id="CHEBI:15377"/>
        <dbReference type="ChEBI" id="CHEBI:18005"/>
        <dbReference type="ChEBI" id="CHEBI:29934"/>
        <dbReference type="ChEBI" id="CHEBI:59789"/>
        <dbReference type="ChEBI" id="CHEBI:134278"/>
    </reaction>
</comment>
<keyword evidence="7" id="KW-1185">Reference proteome</keyword>
<keyword evidence="6" id="KW-0489">Methyltransferase</keyword>
<dbReference type="PANTHER" id="PTHR43861:SF2">
    <property type="entry name" value="CARBOXY-S-ADENOSYL-L-METHIONINE SYNTHASE"/>
    <property type="match status" value="1"/>
</dbReference>
<dbReference type="AlphaFoldDB" id="A0A1H6TF11"/>
<evidence type="ECO:0000256" key="4">
    <source>
        <dbReference type="PIRSR" id="PIRSR006325-1"/>
    </source>
</evidence>
<feature type="binding site" evidence="3 4">
    <location>
        <begin position="94"/>
        <end position="95"/>
    </location>
    <ligand>
        <name>S-adenosyl-L-methionine</name>
        <dbReference type="ChEBI" id="CHEBI:59789"/>
    </ligand>
</feature>
<evidence type="ECO:0000256" key="2">
    <source>
        <dbReference type="ARBA" id="ARBA00022691"/>
    </source>
</evidence>
<dbReference type="InterPro" id="IPR005271">
    <property type="entry name" value="CmoA"/>
</dbReference>
<dbReference type="NCBIfam" id="TIGR00740">
    <property type="entry name" value="carboxy-S-adenosyl-L-methionine synthase CmoA"/>
    <property type="match status" value="1"/>
</dbReference>
<dbReference type="GO" id="GO:0008168">
    <property type="term" value="F:methyltransferase activity"/>
    <property type="evidence" value="ECO:0007669"/>
    <property type="project" value="UniProtKB-KW"/>
</dbReference>
<feature type="binding site" evidence="3 4">
    <location>
        <position position="44"/>
    </location>
    <ligand>
        <name>S-adenosyl-L-methionine</name>
        <dbReference type="ChEBI" id="CHEBI:59789"/>
    </ligand>
</feature>
<dbReference type="PIRSF" id="PIRSF006325">
    <property type="entry name" value="MeTrfase_bac"/>
    <property type="match status" value="1"/>
</dbReference>
<gene>
    <name evidence="3" type="primary">cmoA</name>
    <name evidence="6" type="ORF">SAMN05421831_11049</name>
</gene>
<dbReference type="Proteomes" id="UP000242999">
    <property type="component" value="Unassembled WGS sequence"/>
</dbReference>
<dbReference type="InterPro" id="IPR029063">
    <property type="entry name" value="SAM-dependent_MTases_sf"/>
</dbReference>
<evidence type="ECO:0000256" key="3">
    <source>
        <dbReference type="HAMAP-Rule" id="MF_01589"/>
    </source>
</evidence>
<evidence type="ECO:0000259" key="5">
    <source>
        <dbReference type="Pfam" id="PF13649"/>
    </source>
</evidence>
<feature type="binding site" evidence="3">
    <location>
        <position position="206"/>
    </location>
    <ligand>
        <name>S-adenosyl-L-methionine</name>
        <dbReference type="ChEBI" id="CHEBI:59789"/>
    </ligand>
</feature>
<dbReference type="EMBL" id="FNYH01000010">
    <property type="protein sequence ID" value="SEI78628.1"/>
    <property type="molecule type" value="Genomic_DNA"/>
</dbReference>
<dbReference type="SUPFAM" id="SSF53335">
    <property type="entry name" value="S-adenosyl-L-methionine-dependent methyltransferases"/>
    <property type="match status" value="1"/>
</dbReference>
<dbReference type="Gene3D" id="3.40.50.150">
    <property type="entry name" value="Vaccinia Virus protein VP39"/>
    <property type="match status" value="1"/>
</dbReference>
<dbReference type="EC" id="2.1.3.-" evidence="3"/>
<keyword evidence="1 3" id="KW-0808">Transferase</keyword>
<dbReference type="CDD" id="cd02440">
    <property type="entry name" value="AdoMet_MTases"/>
    <property type="match status" value="1"/>
</dbReference>
<dbReference type="GO" id="GO:0032259">
    <property type="term" value="P:methylation"/>
    <property type="evidence" value="ECO:0007669"/>
    <property type="project" value="UniProtKB-KW"/>
</dbReference>
<evidence type="ECO:0000256" key="1">
    <source>
        <dbReference type="ARBA" id="ARBA00022679"/>
    </source>
</evidence>
<evidence type="ECO:0000313" key="7">
    <source>
        <dbReference type="Proteomes" id="UP000242999"/>
    </source>
</evidence>
<accession>A0A1H6TF11</accession>
<feature type="domain" description="Methyltransferase" evidence="5">
    <location>
        <begin position="65"/>
        <end position="163"/>
    </location>
</feature>
<dbReference type="GO" id="GO:0016743">
    <property type="term" value="F:carboxyl- or carbamoyltransferase activity"/>
    <property type="evidence" value="ECO:0007669"/>
    <property type="project" value="UniProtKB-UniRule"/>
</dbReference>
<dbReference type="InterPro" id="IPR041698">
    <property type="entry name" value="Methyltransf_25"/>
</dbReference>
<dbReference type="STRING" id="64971.SAMN05421831_11049"/>
<keyword evidence="2 3" id="KW-0949">S-adenosyl-L-methionine</keyword>
<sequence>MQDSHSWQRDALFAQPLDQVASFSFDEQVVRVFPDMIQRSVPGYSQIVGMIGVIAQKYAQKNTYIYDLGCSLGAATLATCQHLPAQDYQWVAVDNAPAMVASCRQTLAQHCPQHPVEVLEADIQTLTLQPASVVILNFTLQFIAPPARATLLENLAQALVPGGVLILSEKVHFADEQASWQPLMYDLHHDFKRANGYSDLEISQKRSALEDVLHTDTLSTHTQRLYQAGFSQAGVWFQYLNFASLLAIK</sequence>
<dbReference type="GO" id="GO:0002098">
    <property type="term" value="P:tRNA wobble uridine modification"/>
    <property type="evidence" value="ECO:0007669"/>
    <property type="project" value="InterPro"/>
</dbReference>
<evidence type="ECO:0000313" key="6">
    <source>
        <dbReference type="EMBL" id="SEI78628.1"/>
    </source>
</evidence>
<comment type="similarity">
    <text evidence="3">Belongs to the class I-like SAM-binding methyltransferase superfamily. Cx-SAM synthase family.</text>
</comment>
<dbReference type="Pfam" id="PF13649">
    <property type="entry name" value="Methyltransf_25"/>
    <property type="match status" value="1"/>
</dbReference>
<dbReference type="PANTHER" id="PTHR43861">
    <property type="entry name" value="TRANS-ACONITATE 2-METHYLTRANSFERASE-RELATED"/>
    <property type="match status" value="1"/>
</dbReference>
<organism evidence="6 7">
    <name type="scientific">Allopseudospirillum japonicum</name>
    <dbReference type="NCBI Taxonomy" id="64971"/>
    <lineage>
        <taxon>Bacteria</taxon>
        <taxon>Pseudomonadati</taxon>
        <taxon>Pseudomonadota</taxon>
        <taxon>Gammaproteobacteria</taxon>
        <taxon>Oceanospirillales</taxon>
        <taxon>Oceanospirillaceae</taxon>
        <taxon>Allopseudospirillum</taxon>
    </lineage>
</organism>
<comment type="function">
    <text evidence="3">Catalyzes the conversion of S-adenosyl-L-methionine (SAM) to carboxy-S-adenosyl-L-methionine (Cx-SAM).</text>
</comment>
<dbReference type="NCBIfam" id="NF011995">
    <property type="entry name" value="PRK15451.1"/>
    <property type="match status" value="1"/>
</dbReference>